<dbReference type="AlphaFoldDB" id="A0A0S2FDV3"/>
<evidence type="ECO:0000256" key="1">
    <source>
        <dbReference type="SAM" id="Phobius"/>
    </source>
</evidence>
<evidence type="ECO:0008006" key="4">
    <source>
        <dbReference type="Google" id="ProtNLM"/>
    </source>
</evidence>
<gene>
    <name evidence="2" type="ORF">LA76x_3605</name>
</gene>
<organism evidence="2 3">
    <name type="scientific">Lysobacter antibioticus</name>
    <dbReference type="NCBI Taxonomy" id="84531"/>
    <lineage>
        <taxon>Bacteria</taxon>
        <taxon>Pseudomonadati</taxon>
        <taxon>Pseudomonadota</taxon>
        <taxon>Gammaproteobacteria</taxon>
        <taxon>Lysobacterales</taxon>
        <taxon>Lysobacteraceae</taxon>
        <taxon>Lysobacter</taxon>
    </lineage>
</organism>
<dbReference type="PATRIC" id="fig|84531.8.peg.3621"/>
<dbReference type="STRING" id="84531.LA76x_3605"/>
<proteinExistence type="predicted"/>
<accession>A0A0S2FDV3</accession>
<reference evidence="2 3" key="1">
    <citation type="journal article" date="2015" name="BMC Genomics">
        <title>Comparative genomics and metabolic profiling of the genus Lysobacter.</title>
        <authorList>
            <person name="de Bruijn I."/>
            <person name="Cheng X."/>
            <person name="de Jager V."/>
            <person name="Exposito R.G."/>
            <person name="Watrous J."/>
            <person name="Patel N."/>
            <person name="Postma J."/>
            <person name="Dorrestein P.C."/>
            <person name="Kobayashi D."/>
            <person name="Raaijmakers J.M."/>
        </authorList>
    </citation>
    <scope>NUCLEOTIDE SEQUENCE [LARGE SCALE GENOMIC DNA]</scope>
    <source>
        <strain evidence="2 3">76</strain>
    </source>
</reference>
<keyword evidence="1" id="KW-0812">Transmembrane</keyword>
<feature type="transmembrane region" description="Helical" evidence="1">
    <location>
        <begin position="80"/>
        <end position="102"/>
    </location>
</feature>
<dbReference type="KEGG" id="lab:LA76x_3605"/>
<dbReference type="RefSeq" id="WP_057918685.1">
    <property type="nucleotide sequence ID" value="NZ_CP011129.1"/>
</dbReference>
<name>A0A0S2FDV3_LYSAN</name>
<feature type="transmembrane region" description="Helical" evidence="1">
    <location>
        <begin position="52"/>
        <end position="74"/>
    </location>
</feature>
<keyword evidence="3" id="KW-1185">Reference proteome</keyword>
<dbReference type="EMBL" id="CP011129">
    <property type="protein sequence ID" value="ALN81727.1"/>
    <property type="molecule type" value="Genomic_DNA"/>
</dbReference>
<sequence length="122" mass="12677">MTVHDYLVPIAMAVSAVPILVSAVLVARGNLHLINSLDASRLPNPARTAAKLARLLAATGVAMLLGGAGFYWAGDNEGRIALVVVALLLAVNGLAVALILAISAARRSYRDRPGGNEGARRR</sequence>
<evidence type="ECO:0000313" key="3">
    <source>
        <dbReference type="Proteomes" id="UP000060787"/>
    </source>
</evidence>
<protein>
    <recommendedName>
        <fullName evidence="4">Transmembrane protein</fullName>
    </recommendedName>
</protein>
<keyword evidence="1" id="KW-0472">Membrane</keyword>
<feature type="transmembrane region" description="Helical" evidence="1">
    <location>
        <begin position="6"/>
        <end position="31"/>
    </location>
</feature>
<dbReference type="Proteomes" id="UP000060787">
    <property type="component" value="Chromosome"/>
</dbReference>
<evidence type="ECO:0000313" key="2">
    <source>
        <dbReference type="EMBL" id="ALN81727.1"/>
    </source>
</evidence>
<keyword evidence="1" id="KW-1133">Transmembrane helix</keyword>